<name>A0A9P6E4S1_9AGAR</name>
<evidence type="ECO:0000256" key="2">
    <source>
        <dbReference type="SAM" id="Phobius"/>
    </source>
</evidence>
<feature type="transmembrane region" description="Helical" evidence="2">
    <location>
        <begin position="87"/>
        <end position="109"/>
    </location>
</feature>
<dbReference type="AlphaFoldDB" id="A0A9P6E4S1"/>
<gene>
    <name evidence="4" type="ORF">CPB83DRAFT_840454</name>
</gene>
<dbReference type="Proteomes" id="UP000807306">
    <property type="component" value="Unassembled WGS sequence"/>
</dbReference>
<dbReference type="InterPro" id="IPR045339">
    <property type="entry name" value="DUF6534"/>
</dbReference>
<dbReference type="Pfam" id="PF20152">
    <property type="entry name" value="DUF6534"/>
    <property type="match status" value="1"/>
</dbReference>
<feature type="domain" description="DUF6534" evidence="3">
    <location>
        <begin position="163"/>
        <end position="206"/>
    </location>
</feature>
<keyword evidence="2" id="KW-0812">Transmembrane</keyword>
<evidence type="ECO:0000313" key="4">
    <source>
        <dbReference type="EMBL" id="KAF9522480.1"/>
    </source>
</evidence>
<reference evidence="4" key="1">
    <citation type="submission" date="2020-11" db="EMBL/GenBank/DDBJ databases">
        <authorList>
            <consortium name="DOE Joint Genome Institute"/>
            <person name="Ahrendt S."/>
            <person name="Riley R."/>
            <person name="Andreopoulos W."/>
            <person name="Labutti K."/>
            <person name="Pangilinan J."/>
            <person name="Ruiz-Duenas F.J."/>
            <person name="Barrasa J.M."/>
            <person name="Sanchez-Garcia M."/>
            <person name="Camarero S."/>
            <person name="Miyauchi S."/>
            <person name="Serrano A."/>
            <person name="Linde D."/>
            <person name="Babiker R."/>
            <person name="Drula E."/>
            <person name="Ayuso-Fernandez I."/>
            <person name="Pacheco R."/>
            <person name="Padilla G."/>
            <person name="Ferreira P."/>
            <person name="Barriuso J."/>
            <person name="Kellner H."/>
            <person name="Castanera R."/>
            <person name="Alfaro M."/>
            <person name="Ramirez L."/>
            <person name="Pisabarro A.G."/>
            <person name="Kuo A."/>
            <person name="Tritt A."/>
            <person name="Lipzen A."/>
            <person name="He G."/>
            <person name="Yan M."/>
            <person name="Ng V."/>
            <person name="Cullen D."/>
            <person name="Martin F."/>
            <person name="Rosso M.-N."/>
            <person name="Henrissat B."/>
            <person name="Hibbett D."/>
            <person name="Martinez A.T."/>
            <person name="Grigoriev I.V."/>
        </authorList>
    </citation>
    <scope>NUCLEOTIDE SEQUENCE</scope>
    <source>
        <strain evidence="4">CBS 506.95</strain>
    </source>
</reference>
<evidence type="ECO:0000313" key="5">
    <source>
        <dbReference type="Proteomes" id="UP000807306"/>
    </source>
</evidence>
<accession>A0A9P6E4S1</accession>
<organism evidence="4 5">
    <name type="scientific">Crepidotus variabilis</name>
    <dbReference type="NCBI Taxonomy" id="179855"/>
    <lineage>
        <taxon>Eukaryota</taxon>
        <taxon>Fungi</taxon>
        <taxon>Dikarya</taxon>
        <taxon>Basidiomycota</taxon>
        <taxon>Agaricomycotina</taxon>
        <taxon>Agaricomycetes</taxon>
        <taxon>Agaricomycetidae</taxon>
        <taxon>Agaricales</taxon>
        <taxon>Agaricineae</taxon>
        <taxon>Crepidotaceae</taxon>
        <taxon>Crepidotus</taxon>
    </lineage>
</organism>
<feature type="compositionally biased region" description="Gly residues" evidence="1">
    <location>
        <begin position="314"/>
        <end position="324"/>
    </location>
</feature>
<dbReference type="PANTHER" id="PTHR40465:SF1">
    <property type="entry name" value="DUF6534 DOMAIN-CONTAINING PROTEIN"/>
    <property type="match status" value="1"/>
</dbReference>
<dbReference type="EMBL" id="MU157944">
    <property type="protein sequence ID" value="KAF9522480.1"/>
    <property type="molecule type" value="Genomic_DNA"/>
</dbReference>
<evidence type="ECO:0000256" key="1">
    <source>
        <dbReference type="SAM" id="MobiDB-lite"/>
    </source>
</evidence>
<keyword evidence="2" id="KW-0472">Membrane</keyword>
<dbReference type="OrthoDB" id="3053610at2759"/>
<feature type="transmembrane region" description="Helical" evidence="2">
    <location>
        <begin position="46"/>
        <end position="67"/>
    </location>
</feature>
<feature type="region of interest" description="Disordered" evidence="1">
    <location>
        <begin position="299"/>
        <end position="341"/>
    </location>
</feature>
<sequence>MVRAGVTYATVYGAILIGVMINLCLEGIGLLLVLQYFRRYAKKDPIIIKGTIAVMIILATLQSMFSSIQVYDIFITKQGDIKRLNQIIYAVPGYWICGYFTAFTAEIFFCHRIWIKLELTKSVFFRAVDVGFDANRSTSHTYSQMAKKTPFLVSTTIVQGSGAALSDIIISATLCWIFHKNRSEIRRTNSMINKLITYAINRAIATGSEIRRTNSMINKLITYAINRAIATGRFIAGGSVRLTKMFTIVLFCRLDVLFCNLFIRKHTSLTTREHLRELGDPSFHVTNLELQFNTVKSKSEGGVDSAIGETTTGTGSGTGSGIGLGSENENESKSTPDTVDS</sequence>
<dbReference type="PANTHER" id="PTHR40465">
    <property type="entry name" value="CHROMOSOME 1, WHOLE GENOME SHOTGUN SEQUENCE"/>
    <property type="match status" value="1"/>
</dbReference>
<comment type="caution">
    <text evidence="4">The sequence shown here is derived from an EMBL/GenBank/DDBJ whole genome shotgun (WGS) entry which is preliminary data.</text>
</comment>
<keyword evidence="2" id="KW-1133">Transmembrane helix</keyword>
<protein>
    <recommendedName>
        <fullName evidence="3">DUF6534 domain-containing protein</fullName>
    </recommendedName>
</protein>
<proteinExistence type="predicted"/>
<keyword evidence="5" id="KW-1185">Reference proteome</keyword>
<feature type="transmembrane region" description="Helical" evidence="2">
    <location>
        <begin position="12"/>
        <end position="34"/>
    </location>
</feature>
<evidence type="ECO:0000259" key="3">
    <source>
        <dbReference type="Pfam" id="PF20152"/>
    </source>
</evidence>